<dbReference type="PANTHER" id="PTHR12697">
    <property type="entry name" value="PBS LYASE HEAT-LIKE PROTEIN"/>
    <property type="match status" value="1"/>
</dbReference>
<dbReference type="SMART" id="SM00567">
    <property type="entry name" value="EZ_HEAT"/>
    <property type="match status" value="7"/>
</dbReference>
<proteinExistence type="predicted"/>
<name>A0A4S3TNI0_9EURY</name>
<comment type="caution">
    <text evidence="3">The sequence shown here is derived from an EMBL/GenBank/DDBJ whole genome shotgun (WGS) entry which is preliminary data.</text>
</comment>
<keyword evidence="1" id="KW-0677">Repeat</keyword>
<organism evidence="3 4">
    <name type="scientific">Salinadaptatus halalkaliphilus</name>
    <dbReference type="NCBI Taxonomy" id="2419781"/>
    <lineage>
        <taxon>Archaea</taxon>
        <taxon>Methanobacteriati</taxon>
        <taxon>Methanobacteriota</taxon>
        <taxon>Stenosarchaea group</taxon>
        <taxon>Halobacteria</taxon>
        <taxon>Halobacteriales</taxon>
        <taxon>Natrialbaceae</taxon>
        <taxon>Salinadaptatus</taxon>
    </lineage>
</organism>
<dbReference type="EMBL" id="RBZW01000025">
    <property type="protein sequence ID" value="THE64783.1"/>
    <property type="molecule type" value="Genomic_DNA"/>
</dbReference>
<dbReference type="InterPro" id="IPR011989">
    <property type="entry name" value="ARM-like"/>
</dbReference>
<dbReference type="InterPro" id="IPR021133">
    <property type="entry name" value="HEAT_type_2"/>
</dbReference>
<keyword evidence="4" id="KW-1185">Reference proteome</keyword>
<dbReference type="InterPro" id="IPR004155">
    <property type="entry name" value="PBS_lyase_HEAT"/>
</dbReference>
<dbReference type="PANTHER" id="PTHR12697:SF5">
    <property type="entry name" value="DEOXYHYPUSINE HYDROXYLASE"/>
    <property type="match status" value="1"/>
</dbReference>
<dbReference type="Proteomes" id="UP000318864">
    <property type="component" value="Unassembled WGS sequence"/>
</dbReference>
<protein>
    <submittedName>
        <fullName evidence="3">HEAT repeat domain-containing protein</fullName>
    </submittedName>
</protein>
<comment type="function">
    <text evidence="2">Catalyzes the hydroxylation of the N(6)-(4-aminobutyl)-L-lysine intermediate produced by deoxyhypusine synthase/DHPS on a critical lysine of the eukaryotic translation initiation factor 5A/eIF-5A. This is the second step of the post-translational modification of that lysine into an unusual amino acid residue named hypusine. Hypusination is unique to mature eIF-5A factor and is essential for its function.</text>
</comment>
<evidence type="ECO:0000313" key="3">
    <source>
        <dbReference type="EMBL" id="THE64783.1"/>
    </source>
</evidence>
<dbReference type="RefSeq" id="WP_141464753.1">
    <property type="nucleotide sequence ID" value="NZ_RBZW01000025.1"/>
</dbReference>
<dbReference type="OrthoDB" id="142930at2157"/>
<dbReference type="Pfam" id="PF13646">
    <property type="entry name" value="HEAT_2"/>
    <property type="match status" value="1"/>
</dbReference>
<evidence type="ECO:0000313" key="4">
    <source>
        <dbReference type="Proteomes" id="UP000318864"/>
    </source>
</evidence>
<dbReference type="Gene3D" id="1.25.10.10">
    <property type="entry name" value="Leucine-rich Repeat Variant"/>
    <property type="match status" value="2"/>
</dbReference>
<reference evidence="3 4" key="1">
    <citation type="submission" date="2018-10" db="EMBL/GenBank/DDBJ databases">
        <title>Natronolimnobius sp. XQ-INN 246 isolated from Inner Mongolia Autonomous Region of China.</title>
        <authorList>
            <person name="Xue Q."/>
        </authorList>
    </citation>
    <scope>NUCLEOTIDE SEQUENCE [LARGE SCALE GENOMIC DNA]</scope>
    <source>
        <strain evidence="3 4">XQ-INN 246</strain>
    </source>
</reference>
<sequence length="421" mass="45815">MLDDDTTFLYDLARNSEELQLIEYLTGAEKPMIRHRAAELLGGLTTGTSPEVQERITRALHRTAKADDSDAVRAAAIDALYLRNEDSLESLIDAVTEGDIDDTPAWMRTERVTDWLESDHAELRLIAAAALGRIGDRAATEPLVGVFDDPDVRVRARAVQSCGQLGDPRCVDALAARLTDGHDQVRREAAAALASIGTESALQALAPAARSDSEAVRRIALGELGRFETLEPLPLLLEGLDDSDELVRRTATRSLLELLANAPSDSSHDVRNEVASAVMSATPPDLVSQLLTILGGNQPDYIRRNATWLLGQVVDSETARLQDAQTTLVEALDDPDDITAKFAMSTLSELEGANLLVRLRRYAERDDISAAARSRAEFVCQKLEGSPSRTAVTNAVEVTYVSDPADYTAKKRERDIESADE</sequence>
<accession>A0A4S3TNI0</accession>
<evidence type="ECO:0000256" key="2">
    <source>
        <dbReference type="ARBA" id="ARBA00045876"/>
    </source>
</evidence>
<dbReference type="GO" id="GO:0016491">
    <property type="term" value="F:oxidoreductase activity"/>
    <property type="evidence" value="ECO:0007669"/>
    <property type="project" value="TreeGrafter"/>
</dbReference>
<dbReference type="AlphaFoldDB" id="A0A4S3TNI0"/>
<gene>
    <name evidence="3" type="ORF">D8Y22_11030</name>
</gene>
<dbReference type="InterPro" id="IPR000357">
    <property type="entry name" value="HEAT"/>
</dbReference>
<dbReference type="Pfam" id="PF02985">
    <property type="entry name" value="HEAT"/>
    <property type="match status" value="1"/>
</dbReference>
<dbReference type="PROSITE" id="PS50077">
    <property type="entry name" value="HEAT_REPEAT"/>
    <property type="match status" value="1"/>
</dbReference>
<dbReference type="InterPro" id="IPR016024">
    <property type="entry name" value="ARM-type_fold"/>
</dbReference>
<dbReference type="SUPFAM" id="SSF48371">
    <property type="entry name" value="ARM repeat"/>
    <property type="match status" value="1"/>
</dbReference>
<evidence type="ECO:0000256" key="1">
    <source>
        <dbReference type="ARBA" id="ARBA00022737"/>
    </source>
</evidence>